<keyword evidence="1 2" id="KW-0808">Transferase</keyword>
<evidence type="ECO:0000256" key="2">
    <source>
        <dbReference type="HAMAP-Rule" id="MF_01139"/>
    </source>
</evidence>
<dbReference type="CDD" id="cd00475">
    <property type="entry name" value="Cis_IPPS"/>
    <property type="match status" value="1"/>
</dbReference>
<dbReference type="PANTHER" id="PTHR10291">
    <property type="entry name" value="DEHYDRODOLICHYL DIPHOSPHATE SYNTHASE FAMILY MEMBER"/>
    <property type="match status" value="1"/>
</dbReference>
<feature type="binding site" evidence="2">
    <location>
        <position position="24"/>
    </location>
    <ligand>
        <name>substrate</name>
    </ligand>
</feature>
<reference evidence="4" key="1">
    <citation type="submission" date="2011-04" db="EMBL/GenBank/DDBJ databases">
        <title>The complete genome of Treponema brennaborense DSM 12168.</title>
        <authorList>
            <person name="Lucas S."/>
            <person name="Han J."/>
            <person name="Lapidus A."/>
            <person name="Bruce D."/>
            <person name="Goodwin L."/>
            <person name="Pitluck S."/>
            <person name="Peters L."/>
            <person name="Kyrpides N."/>
            <person name="Mavromatis K."/>
            <person name="Ivanova N."/>
            <person name="Mikhailova N."/>
            <person name="Pagani I."/>
            <person name="Teshima H."/>
            <person name="Detter J.C."/>
            <person name="Tapia R."/>
            <person name="Han C."/>
            <person name="Land M."/>
            <person name="Hauser L."/>
            <person name="Markowitz V."/>
            <person name="Cheng J.-F."/>
            <person name="Hugenholtz P."/>
            <person name="Woyke T."/>
            <person name="Wu D."/>
            <person name="Gronow S."/>
            <person name="Wellnitz S."/>
            <person name="Brambilla E."/>
            <person name="Klenk H.-P."/>
            <person name="Eisen J.A."/>
        </authorList>
    </citation>
    <scope>NUCLEOTIDE SEQUENCE [LARGE SCALE GENOMIC DNA]</scope>
    <source>
        <strain evidence="4">DSM 12168 / CIP 105900 / DD5/3</strain>
    </source>
</reference>
<name>F4LN82_TREBD</name>
<feature type="binding site" evidence="2">
    <location>
        <begin position="20"/>
        <end position="23"/>
    </location>
    <ligand>
        <name>substrate</name>
    </ligand>
</feature>
<gene>
    <name evidence="3" type="ordered locus">Trebr_1423</name>
</gene>
<dbReference type="PANTHER" id="PTHR10291:SF0">
    <property type="entry name" value="DEHYDRODOLICHYL DIPHOSPHATE SYNTHASE 2"/>
    <property type="match status" value="1"/>
</dbReference>
<dbReference type="HAMAP" id="MF_01139">
    <property type="entry name" value="ISPT"/>
    <property type="match status" value="1"/>
</dbReference>
<evidence type="ECO:0000313" key="3">
    <source>
        <dbReference type="EMBL" id="AEE16847.1"/>
    </source>
</evidence>
<keyword evidence="2" id="KW-0479">Metal-binding</keyword>
<feature type="binding site" evidence="2">
    <location>
        <position position="68"/>
    </location>
    <ligand>
        <name>substrate</name>
    </ligand>
</feature>
<keyword evidence="2" id="KW-0460">Magnesium</keyword>
<sequence>MTAAIDMHTVPAHIGIIMDGNGRWAKKRNLPRTFGHKEGLETAKKIVAAAARIGVKYVTLYTFSTENWKRTQEEVGFLMNLIQTHLRGEFEFYKKNGIRIRHLGDVSGLPENISKEILLAESDTEQFTGLTVVLAINYGGRDELIRAFKKFAETRSAKDVTPEALTEFCDIPELPDADLIIRTGGEKRLSNFLMWHSAYAELVFTDTLWPDYTEREFHDAIAEYRSRNRRFGGI</sequence>
<dbReference type="AlphaFoldDB" id="F4LN82"/>
<dbReference type="GO" id="GO:0045547">
    <property type="term" value="F:ditrans,polycis-polyprenyl diphosphate synthase [(2E,6E)-farnesyl diphosphate specific] activity"/>
    <property type="evidence" value="ECO:0007669"/>
    <property type="project" value="TreeGrafter"/>
</dbReference>
<organism evidence="3 4">
    <name type="scientific">Treponema brennaborense (strain DSM 12168 / CIP 105900 / DD5/3)</name>
    <dbReference type="NCBI Taxonomy" id="906968"/>
    <lineage>
        <taxon>Bacteria</taxon>
        <taxon>Pseudomonadati</taxon>
        <taxon>Spirochaetota</taxon>
        <taxon>Spirochaetia</taxon>
        <taxon>Spirochaetales</taxon>
        <taxon>Treponemataceae</taxon>
        <taxon>Treponema</taxon>
    </lineage>
</organism>
<dbReference type="eggNOG" id="COG0020">
    <property type="taxonomic scope" value="Bacteria"/>
</dbReference>
<evidence type="ECO:0000313" key="4">
    <source>
        <dbReference type="Proteomes" id="UP000006546"/>
    </source>
</evidence>
<feature type="binding site" evidence="2">
    <location>
        <position position="70"/>
    </location>
    <ligand>
        <name>substrate</name>
    </ligand>
</feature>
<dbReference type="RefSeq" id="WP_013758552.1">
    <property type="nucleotide sequence ID" value="NC_015500.1"/>
</dbReference>
<feature type="binding site" evidence="2">
    <location>
        <begin position="188"/>
        <end position="190"/>
    </location>
    <ligand>
        <name>substrate</name>
    </ligand>
</feature>
<feature type="active site" description="Proton acceptor" evidence="2">
    <location>
        <position position="67"/>
    </location>
</feature>
<feature type="active site" evidence="2">
    <location>
        <position position="19"/>
    </location>
</feature>
<dbReference type="EMBL" id="CP002696">
    <property type="protein sequence ID" value="AEE16847.1"/>
    <property type="molecule type" value="Genomic_DNA"/>
</dbReference>
<dbReference type="NCBIfam" id="TIGR00055">
    <property type="entry name" value="uppS"/>
    <property type="match status" value="1"/>
</dbReference>
<dbReference type="Gene3D" id="3.40.1180.10">
    <property type="entry name" value="Decaprenyl diphosphate synthase-like"/>
    <property type="match status" value="1"/>
</dbReference>
<keyword evidence="4" id="KW-1185">Reference proteome</keyword>
<dbReference type="KEGG" id="tbe:Trebr_1423"/>
<comment type="function">
    <text evidence="2">Catalyzes the condensation of isopentenyl diphosphate (IPP) with allylic pyrophosphates generating different type of terpenoids.</text>
</comment>
<dbReference type="InterPro" id="IPR036424">
    <property type="entry name" value="UPP_synth-like_sf"/>
</dbReference>
<dbReference type="FunFam" id="3.40.1180.10:FF:000001">
    <property type="entry name" value="(2E,6E)-farnesyl-diphosphate-specific ditrans,polycis-undecaprenyl-diphosphate synthase"/>
    <property type="match status" value="1"/>
</dbReference>
<dbReference type="Pfam" id="PF01255">
    <property type="entry name" value="Prenyltransf"/>
    <property type="match status" value="1"/>
</dbReference>
<feature type="binding site" evidence="2">
    <location>
        <position position="201"/>
    </location>
    <ligand>
        <name>Mg(2+)</name>
        <dbReference type="ChEBI" id="CHEBI:18420"/>
    </ligand>
</feature>
<accession>F4LN82</accession>
<dbReference type="STRING" id="906968.Trebr_1423"/>
<dbReference type="OrthoDB" id="4191603at2"/>
<dbReference type="HOGENOM" id="CLU_038505_1_1_12"/>
<feature type="binding site" evidence="2">
    <location>
        <position position="32"/>
    </location>
    <ligand>
        <name>substrate</name>
    </ligand>
</feature>
<dbReference type="SUPFAM" id="SSF64005">
    <property type="entry name" value="Undecaprenyl diphosphate synthase"/>
    <property type="match status" value="1"/>
</dbReference>
<feature type="binding site" evidence="2">
    <location>
        <position position="182"/>
    </location>
    <ligand>
        <name>substrate</name>
    </ligand>
</feature>
<evidence type="ECO:0000256" key="1">
    <source>
        <dbReference type="ARBA" id="ARBA00022679"/>
    </source>
</evidence>
<dbReference type="Proteomes" id="UP000006546">
    <property type="component" value="Chromosome"/>
</dbReference>
<dbReference type="InterPro" id="IPR001441">
    <property type="entry name" value="UPP_synth-like"/>
</dbReference>
<dbReference type="GO" id="GO:0000287">
    <property type="term" value="F:magnesium ion binding"/>
    <property type="evidence" value="ECO:0007669"/>
    <property type="project" value="UniProtKB-UniRule"/>
</dbReference>
<feature type="binding site" evidence="2">
    <location>
        <position position="19"/>
    </location>
    <ligand>
        <name>Mg(2+)</name>
        <dbReference type="ChEBI" id="CHEBI:18420"/>
    </ligand>
</feature>
<feature type="binding site" evidence="2">
    <location>
        <position position="36"/>
    </location>
    <ligand>
        <name>substrate</name>
    </ligand>
</feature>
<dbReference type="InterPro" id="IPR018520">
    <property type="entry name" value="UPP_synth-like_CS"/>
</dbReference>
<protein>
    <recommendedName>
        <fullName evidence="2">Isoprenyl transferase</fullName>
        <ecNumber evidence="2">2.5.1.-</ecNumber>
    </recommendedName>
</protein>
<feature type="binding site" evidence="2">
    <location>
        <begin position="64"/>
        <end position="66"/>
    </location>
    <ligand>
        <name>substrate</name>
    </ligand>
</feature>
<dbReference type="GO" id="GO:0016094">
    <property type="term" value="P:polyprenol biosynthetic process"/>
    <property type="evidence" value="ECO:0007669"/>
    <property type="project" value="TreeGrafter"/>
</dbReference>
<comment type="cofactor">
    <cofactor evidence="2">
        <name>Mg(2+)</name>
        <dbReference type="ChEBI" id="CHEBI:18420"/>
    </cofactor>
    <text evidence="2">Binds 2 magnesium ions per subunit.</text>
</comment>
<dbReference type="EC" id="2.5.1.-" evidence="2"/>
<proteinExistence type="inferred from homology"/>
<comment type="similarity">
    <text evidence="2">Belongs to the UPP synthase family.</text>
</comment>
<dbReference type="PROSITE" id="PS01066">
    <property type="entry name" value="UPP_SYNTHASE"/>
    <property type="match status" value="1"/>
</dbReference>
<comment type="subunit">
    <text evidence="2">Homodimer.</text>
</comment>